<dbReference type="EMBL" id="SHLC01000001">
    <property type="protein sequence ID" value="RZU66915.1"/>
    <property type="molecule type" value="Genomic_DNA"/>
</dbReference>
<comment type="caution">
    <text evidence="4">The sequence shown here is derived from an EMBL/GenBank/DDBJ whole genome shotgun (WGS) entry which is preliminary data.</text>
</comment>
<gene>
    <name evidence="4" type="ORF">EV379_3285</name>
</gene>
<accession>A0A4Q8AS09</accession>
<dbReference type="PANTHER" id="PTHR43046:SF14">
    <property type="entry name" value="MUTT_NUDIX FAMILY PROTEIN"/>
    <property type="match status" value="1"/>
</dbReference>
<proteinExistence type="predicted"/>
<dbReference type="Pfam" id="PF00293">
    <property type="entry name" value="NUDIX"/>
    <property type="match status" value="1"/>
</dbReference>
<dbReference type="Proteomes" id="UP000291483">
    <property type="component" value="Unassembled WGS sequence"/>
</dbReference>
<dbReference type="CDD" id="cd04690">
    <property type="entry name" value="NUDIX_Hydrolase"/>
    <property type="match status" value="1"/>
</dbReference>
<evidence type="ECO:0000259" key="3">
    <source>
        <dbReference type="PROSITE" id="PS51462"/>
    </source>
</evidence>
<organism evidence="4 5">
    <name type="scientific">Microterricola gilva</name>
    <dbReference type="NCBI Taxonomy" id="393267"/>
    <lineage>
        <taxon>Bacteria</taxon>
        <taxon>Bacillati</taxon>
        <taxon>Actinomycetota</taxon>
        <taxon>Actinomycetes</taxon>
        <taxon>Micrococcales</taxon>
        <taxon>Microbacteriaceae</taxon>
        <taxon>Microterricola</taxon>
    </lineage>
</organism>
<evidence type="ECO:0000256" key="2">
    <source>
        <dbReference type="ARBA" id="ARBA00022801"/>
    </source>
</evidence>
<dbReference type="SUPFAM" id="SSF55811">
    <property type="entry name" value="Nudix"/>
    <property type="match status" value="1"/>
</dbReference>
<dbReference type="PROSITE" id="PS51462">
    <property type="entry name" value="NUDIX"/>
    <property type="match status" value="1"/>
</dbReference>
<evidence type="ECO:0000313" key="4">
    <source>
        <dbReference type="EMBL" id="RZU66915.1"/>
    </source>
</evidence>
<dbReference type="PANTHER" id="PTHR43046">
    <property type="entry name" value="GDP-MANNOSE MANNOSYL HYDROLASE"/>
    <property type="match status" value="1"/>
</dbReference>
<dbReference type="AlphaFoldDB" id="A0A4Q8AS09"/>
<dbReference type="InterPro" id="IPR000086">
    <property type="entry name" value="NUDIX_hydrolase_dom"/>
</dbReference>
<dbReference type="Gene3D" id="3.90.79.10">
    <property type="entry name" value="Nucleoside Triphosphate Pyrophosphohydrolase"/>
    <property type="match status" value="1"/>
</dbReference>
<comment type="cofactor">
    <cofactor evidence="1">
        <name>Mg(2+)</name>
        <dbReference type="ChEBI" id="CHEBI:18420"/>
    </cofactor>
</comment>
<dbReference type="InterPro" id="IPR015797">
    <property type="entry name" value="NUDIX_hydrolase-like_dom_sf"/>
</dbReference>
<reference evidence="4 5" key="1">
    <citation type="submission" date="2019-02" db="EMBL/GenBank/DDBJ databases">
        <title>Sequencing the genomes of 1000 actinobacteria strains.</title>
        <authorList>
            <person name="Klenk H.-P."/>
        </authorList>
    </citation>
    <scope>NUCLEOTIDE SEQUENCE [LARGE SCALE GENOMIC DNA]</scope>
    <source>
        <strain evidence="4 5">DSM 18319</strain>
    </source>
</reference>
<sequence length="144" mass="15313">MTPTPNHTLPDIAVAAVALIRDRRVLMVTARGRDVLFMPGGKIDAGESIADAAVREAREEMSIDLRPGDLHELFTVAVQAHGEPVGRLVRMHVFGVDAAVAASVTPSPSAEVSELHWVEAADVHRCPPAGAEVLQRLAAAELID</sequence>
<dbReference type="RefSeq" id="WP_242616422.1">
    <property type="nucleotide sequence ID" value="NZ_SHLC01000001.1"/>
</dbReference>
<name>A0A4Q8AS09_9MICO</name>
<evidence type="ECO:0000313" key="5">
    <source>
        <dbReference type="Proteomes" id="UP000291483"/>
    </source>
</evidence>
<protein>
    <submittedName>
        <fullName evidence="4">ADP-ribose pyrophosphatase YjhB (NUDIX family)</fullName>
    </submittedName>
</protein>
<feature type="domain" description="Nudix hydrolase" evidence="3">
    <location>
        <begin position="10"/>
        <end position="141"/>
    </location>
</feature>
<evidence type="ECO:0000256" key="1">
    <source>
        <dbReference type="ARBA" id="ARBA00001946"/>
    </source>
</evidence>
<keyword evidence="2" id="KW-0378">Hydrolase</keyword>
<keyword evidence="5" id="KW-1185">Reference proteome</keyword>
<dbReference type="GO" id="GO:0016787">
    <property type="term" value="F:hydrolase activity"/>
    <property type="evidence" value="ECO:0007669"/>
    <property type="project" value="UniProtKB-KW"/>
</dbReference>